<keyword evidence="3" id="KW-1185">Reference proteome</keyword>
<dbReference type="RefSeq" id="WP_204060350.1">
    <property type="nucleotide sequence ID" value="NZ_BAAAGP010000025.1"/>
</dbReference>
<dbReference type="InterPro" id="IPR036513">
    <property type="entry name" value="STAS_dom_sf"/>
</dbReference>
<dbReference type="Gene3D" id="3.30.750.24">
    <property type="entry name" value="STAS domain"/>
    <property type="match status" value="1"/>
</dbReference>
<gene>
    <name evidence="2" type="ORF">Mco01_62090</name>
</gene>
<comment type="caution">
    <text evidence="2">The sequence shown here is derived from an EMBL/GenBank/DDBJ whole genome shotgun (WGS) entry which is preliminary data.</text>
</comment>
<dbReference type="InterPro" id="IPR002645">
    <property type="entry name" value="STAS_dom"/>
</dbReference>
<proteinExistence type="predicted"/>
<accession>A0ABQ4G853</accession>
<reference evidence="2 3" key="1">
    <citation type="submission" date="2021-01" db="EMBL/GenBank/DDBJ databases">
        <title>Whole genome shotgun sequence of Microbispora corallina NBRC 16416.</title>
        <authorList>
            <person name="Komaki H."/>
            <person name="Tamura T."/>
        </authorList>
    </citation>
    <scope>NUCLEOTIDE SEQUENCE [LARGE SCALE GENOMIC DNA]</scope>
    <source>
        <strain evidence="2 3">NBRC 16416</strain>
    </source>
</reference>
<name>A0ABQ4G853_9ACTN</name>
<protein>
    <recommendedName>
        <fullName evidence="1">STAS domain-containing protein</fullName>
    </recommendedName>
</protein>
<dbReference type="Pfam" id="PF01740">
    <property type="entry name" value="STAS"/>
    <property type="match status" value="1"/>
</dbReference>
<dbReference type="EMBL" id="BOOC01000036">
    <property type="protein sequence ID" value="GIH43209.1"/>
    <property type="molecule type" value="Genomic_DNA"/>
</dbReference>
<dbReference type="CDD" id="cd07043">
    <property type="entry name" value="STAS_anti-anti-sigma_factors"/>
    <property type="match status" value="1"/>
</dbReference>
<evidence type="ECO:0000313" key="3">
    <source>
        <dbReference type="Proteomes" id="UP000603904"/>
    </source>
</evidence>
<dbReference type="Proteomes" id="UP000603904">
    <property type="component" value="Unassembled WGS sequence"/>
</dbReference>
<dbReference type="SUPFAM" id="SSF52091">
    <property type="entry name" value="SpoIIaa-like"/>
    <property type="match status" value="1"/>
</dbReference>
<organism evidence="2 3">
    <name type="scientific">Microbispora corallina</name>
    <dbReference type="NCBI Taxonomy" id="83302"/>
    <lineage>
        <taxon>Bacteria</taxon>
        <taxon>Bacillati</taxon>
        <taxon>Actinomycetota</taxon>
        <taxon>Actinomycetes</taxon>
        <taxon>Streptosporangiales</taxon>
        <taxon>Streptosporangiaceae</taxon>
        <taxon>Microbispora</taxon>
    </lineage>
</organism>
<evidence type="ECO:0000259" key="1">
    <source>
        <dbReference type="PROSITE" id="PS50801"/>
    </source>
</evidence>
<dbReference type="PANTHER" id="PTHR33495">
    <property type="entry name" value="ANTI-SIGMA FACTOR ANTAGONIST TM_1081-RELATED-RELATED"/>
    <property type="match status" value="1"/>
</dbReference>
<dbReference type="PROSITE" id="PS50801">
    <property type="entry name" value="STAS"/>
    <property type="match status" value="1"/>
</dbReference>
<dbReference type="PANTHER" id="PTHR33495:SF2">
    <property type="entry name" value="ANTI-SIGMA FACTOR ANTAGONIST TM_1081-RELATED"/>
    <property type="match status" value="1"/>
</dbReference>
<evidence type="ECO:0000313" key="2">
    <source>
        <dbReference type="EMBL" id="GIH43209.1"/>
    </source>
</evidence>
<sequence length="180" mass="20046">MRRAVGSGAHLHHGDERLALADVAVPWFSGDRAVWRWRSAGWEAVIAVPPEGIVFDVDRGACGKWAVVHVTGDLDWTRSASLLDTVERLWDHLREGCLILGLGPLRFCDSSGISQLIKVFRRCQEHRIRLNLAAPPAFLRRLLNTTGLIQLFEIQETLEQALRDLNGWEPDANAAPAPSI</sequence>
<feature type="domain" description="STAS" evidence="1">
    <location>
        <begin position="67"/>
        <end position="165"/>
    </location>
</feature>